<dbReference type="InterPro" id="IPR012338">
    <property type="entry name" value="Beta-lactam/transpept-like"/>
</dbReference>
<accession>A0A1M5YTI0</accession>
<evidence type="ECO:0000313" key="4">
    <source>
        <dbReference type="Proteomes" id="UP000184240"/>
    </source>
</evidence>
<evidence type="ECO:0000313" key="2">
    <source>
        <dbReference type="EMBL" id="RXG29508.1"/>
    </source>
</evidence>
<dbReference type="OrthoDB" id="1522765at2"/>
<evidence type="ECO:0000313" key="5">
    <source>
        <dbReference type="Proteomes" id="UP000290037"/>
    </source>
</evidence>
<evidence type="ECO:0000259" key="1">
    <source>
        <dbReference type="Pfam" id="PF00144"/>
    </source>
</evidence>
<dbReference type="SUPFAM" id="SSF56601">
    <property type="entry name" value="beta-lactamase/transpeptidase-like"/>
    <property type="match status" value="1"/>
</dbReference>
<dbReference type="Proteomes" id="UP000290037">
    <property type="component" value="Unassembled WGS sequence"/>
</dbReference>
<dbReference type="EMBL" id="QOVN01000003">
    <property type="protein sequence ID" value="RXG29508.1"/>
    <property type="molecule type" value="Genomic_DNA"/>
</dbReference>
<dbReference type="InterPro" id="IPR001466">
    <property type="entry name" value="Beta-lactam-related"/>
</dbReference>
<proteinExistence type="predicted"/>
<dbReference type="STRING" id="573501.SAMN04487999_2334"/>
<dbReference type="PANTHER" id="PTHR46825">
    <property type="entry name" value="D-ALANYL-D-ALANINE-CARBOXYPEPTIDASE/ENDOPEPTIDASE AMPH"/>
    <property type="match status" value="1"/>
</dbReference>
<evidence type="ECO:0000313" key="3">
    <source>
        <dbReference type="EMBL" id="SHI15371.1"/>
    </source>
</evidence>
<dbReference type="Proteomes" id="UP000184240">
    <property type="component" value="Unassembled WGS sequence"/>
</dbReference>
<dbReference type="AlphaFoldDB" id="A0A1M5YTI0"/>
<dbReference type="EMBL" id="FQXT01000004">
    <property type="protein sequence ID" value="SHI15371.1"/>
    <property type="molecule type" value="Genomic_DNA"/>
</dbReference>
<reference evidence="3" key="1">
    <citation type="submission" date="2016-11" db="EMBL/GenBank/DDBJ databases">
        <authorList>
            <person name="Jaros S."/>
            <person name="Januszkiewicz K."/>
            <person name="Wedrychowicz H."/>
        </authorList>
    </citation>
    <scope>NUCLEOTIDE SEQUENCE [LARGE SCALE GENOMIC DNA]</scope>
    <source>
        <strain evidence="3">DSM 19859</strain>
    </source>
</reference>
<name>A0A1M5YTI0_9FLAO</name>
<gene>
    <name evidence="2" type="ORF">DSM01_1609</name>
    <name evidence="3" type="ORF">SAMN04487999_2334</name>
</gene>
<feature type="domain" description="Beta-lactamase-related" evidence="1">
    <location>
        <begin position="66"/>
        <end position="399"/>
    </location>
</feature>
<reference evidence="4" key="2">
    <citation type="submission" date="2016-11" db="EMBL/GenBank/DDBJ databases">
        <authorList>
            <person name="Varghese N."/>
            <person name="Submissions S."/>
        </authorList>
    </citation>
    <scope>NUCLEOTIDE SEQUENCE [LARGE SCALE GENOMIC DNA]</scope>
    <source>
        <strain evidence="4">DSM 19859</strain>
    </source>
</reference>
<dbReference type="Gene3D" id="3.40.710.10">
    <property type="entry name" value="DD-peptidase/beta-lactamase superfamily"/>
    <property type="match status" value="1"/>
</dbReference>
<dbReference type="InterPro" id="IPR050491">
    <property type="entry name" value="AmpC-like"/>
</dbReference>
<protein>
    <submittedName>
        <fullName evidence="3">Beta-lactamase class C</fullName>
    </submittedName>
</protein>
<keyword evidence="5" id="KW-1185">Reference proteome</keyword>
<organism evidence="3 4">
    <name type="scientific">Leeuwenhoekiella palythoae</name>
    <dbReference type="NCBI Taxonomy" id="573501"/>
    <lineage>
        <taxon>Bacteria</taxon>
        <taxon>Pseudomonadati</taxon>
        <taxon>Bacteroidota</taxon>
        <taxon>Flavobacteriia</taxon>
        <taxon>Flavobacteriales</taxon>
        <taxon>Flavobacteriaceae</taxon>
        <taxon>Leeuwenhoekiella</taxon>
    </lineage>
</organism>
<dbReference type="Pfam" id="PF00144">
    <property type="entry name" value="Beta-lactamase"/>
    <property type="match status" value="1"/>
</dbReference>
<reference evidence="2 5" key="3">
    <citation type="submission" date="2018-07" db="EMBL/GenBank/DDBJ databases">
        <title>Leeuwenhoekiella genomics.</title>
        <authorList>
            <person name="Tahon G."/>
            <person name="Willems A."/>
        </authorList>
    </citation>
    <scope>NUCLEOTIDE SEQUENCE [LARGE SCALE GENOMIC DNA]</scope>
    <source>
        <strain evidence="2 5">LMG 24856</strain>
    </source>
</reference>
<sequence>MIVRKPLVIGTLIVLIAVFALTRPQFHSQTVHKQPAAEFLNPLILKEQQEKARVFKMRKAALQTAIDAYFKKAIEDRLIIGAGVSIVTGDSIILKSGYGKRNVYKSDTVNDQTVFRLGSLSKGFTGILAGIEVKEGNLSWEDKLIDAVPAFGLKDKANAQTITLSNVLSHTTGVPYHCYTNLVEDGLKLQTIADRFKVINTYTKPGLIYSYQNAMFALSGEMMHAATGQTLQALLQNKLFTPLHMNTASTDYEAMITTNNYAFPHKSTWKGWRRLPVNKKYFNAVAAGGVNASADDMGKWMRFLLGHNETILDAEGLAAVFKPEIEIPDAHKYYQRWKGHLRSSYAYGWRVHEFVDAETGNASTMIHHGGSVSDFRNEIAIFPGEDLGICVLFNSQTSLASSVIPELHELVKNVMNTPVEGLELGKLASAY</sequence>
<dbReference type="RefSeq" id="WP_072983240.1">
    <property type="nucleotide sequence ID" value="NZ_FQXT01000004.1"/>
</dbReference>
<dbReference type="PANTHER" id="PTHR46825:SF15">
    <property type="entry name" value="BETA-LACTAMASE-RELATED DOMAIN-CONTAINING PROTEIN"/>
    <property type="match status" value="1"/>
</dbReference>